<name>A0ACC1K2Y8_9FUNG</name>
<dbReference type="Proteomes" id="UP001140234">
    <property type="component" value="Unassembled WGS sequence"/>
</dbReference>
<protein>
    <submittedName>
        <fullName evidence="1">Uncharacterized protein</fullName>
    </submittedName>
</protein>
<organism evidence="1 2">
    <name type="scientific">Coemansia nantahalensis</name>
    <dbReference type="NCBI Taxonomy" id="2789366"/>
    <lineage>
        <taxon>Eukaryota</taxon>
        <taxon>Fungi</taxon>
        <taxon>Fungi incertae sedis</taxon>
        <taxon>Zoopagomycota</taxon>
        <taxon>Kickxellomycotina</taxon>
        <taxon>Kickxellomycetes</taxon>
        <taxon>Kickxellales</taxon>
        <taxon>Kickxellaceae</taxon>
        <taxon>Coemansia</taxon>
    </lineage>
</organism>
<dbReference type="EMBL" id="JANBUJ010000407">
    <property type="protein sequence ID" value="KAJ2772211.1"/>
    <property type="molecule type" value="Genomic_DNA"/>
</dbReference>
<evidence type="ECO:0000313" key="1">
    <source>
        <dbReference type="EMBL" id="KAJ2772211.1"/>
    </source>
</evidence>
<keyword evidence="2" id="KW-1185">Reference proteome</keyword>
<comment type="caution">
    <text evidence="1">The sequence shown here is derived from an EMBL/GenBank/DDBJ whole genome shotgun (WGS) entry which is preliminary data.</text>
</comment>
<sequence>MPTQASSGPALPASTQPAQASGAATGERCWICLEEFRKERGEWLYPCSCSLVCHEECLLHWVAESERRVRSGVVRCPQCGTPYKVVQWKSNTFRVLHAVYGAIDKAMPLFLATAGGAAVFVACTAHGAHTVMTAYGPAEGRRLLGDFGSWNRSKWMWLPAVPLALVWSRFHVGAVYLPLSMLLMTAPQPLRIQWPMSPSLAMAVLPTISAIYRHAWAPTLGRLERRWESYLPPEQGTLTIRGFGFHDNAGANGGGGGAEAAANEWPGAAGQAEGDAAADQAPPGQQPQPQPLGLPIRAGQNFEATIVLNGASLGRTLVESLLLPAISSAVGSALCRLPFVRRAGLSTFSRVMLGGCTYFVVKDLIRMLYKYLLYRSRSSRHIQGRRRT</sequence>
<gene>
    <name evidence="1" type="ORF">IWQ57_001860</name>
</gene>
<accession>A0ACC1K2Y8</accession>
<evidence type="ECO:0000313" key="2">
    <source>
        <dbReference type="Proteomes" id="UP001140234"/>
    </source>
</evidence>
<proteinExistence type="predicted"/>
<reference evidence="1" key="1">
    <citation type="submission" date="2022-07" db="EMBL/GenBank/DDBJ databases">
        <title>Phylogenomic reconstructions and comparative analyses of Kickxellomycotina fungi.</title>
        <authorList>
            <person name="Reynolds N.K."/>
            <person name="Stajich J.E."/>
            <person name="Barry K."/>
            <person name="Grigoriev I.V."/>
            <person name="Crous P."/>
            <person name="Smith M.E."/>
        </authorList>
    </citation>
    <scope>NUCLEOTIDE SEQUENCE</scope>
    <source>
        <strain evidence="1">CBS 109366</strain>
    </source>
</reference>